<dbReference type="Gene3D" id="2.170.190.11">
    <property type="entry name" value="Molybdopterin biosynthesis moea protein, domain 3"/>
    <property type="match status" value="1"/>
</dbReference>
<dbReference type="NCBIfam" id="NF045515">
    <property type="entry name" value="Glp_gephyrin"/>
    <property type="match status" value="1"/>
</dbReference>
<dbReference type="InterPro" id="IPR036135">
    <property type="entry name" value="MoeA_linker/N_sf"/>
</dbReference>
<dbReference type="InterPro" id="IPR038987">
    <property type="entry name" value="MoeA-like"/>
</dbReference>
<dbReference type="GO" id="GO:0061599">
    <property type="term" value="F:molybdopterin molybdotransferase activity"/>
    <property type="evidence" value="ECO:0007669"/>
    <property type="project" value="UniProtKB-UniRule"/>
</dbReference>
<dbReference type="InterPro" id="IPR005110">
    <property type="entry name" value="MoeA_linker/N"/>
</dbReference>
<dbReference type="GO" id="GO:0006777">
    <property type="term" value="P:Mo-molybdopterin cofactor biosynthetic process"/>
    <property type="evidence" value="ECO:0007669"/>
    <property type="project" value="UniProtKB-UniRule"/>
</dbReference>
<comment type="similarity">
    <text evidence="4 11">Belongs to the MoeA family.</text>
</comment>
<dbReference type="GO" id="GO:0046872">
    <property type="term" value="F:metal ion binding"/>
    <property type="evidence" value="ECO:0007669"/>
    <property type="project" value="UniProtKB-UniRule"/>
</dbReference>
<keyword evidence="5 11" id="KW-0500">Molybdenum</keyword>
<evidence type="ECO:0000256" key="3">
    <source>
        <dbReference type="ARBA" id="ARBA00005046"/>
    </source>
</evidence>
<dbReference type="GO" id="GO:0005829">
    <property type="term" value="C:cytosol"/>
    <property type="evidence" value="ECO:0007669"/>
    <property type="project" value="TreeGrafter"/>
</dbReference>
<evidence type="ECO:0000256" key="1">
    <source>
        <dbReference type="ARBA" id="ARBA00001946"/>
    </source>
</evidence>
<dbReference type="FunFam" id="3.40.980.10:FF:000004">
    <property type="entry name" value="Molybdopterin molybdenumtransferase"/>
    <property type="match status" value="1"/>
</dbReference>
<dbReference type="EC" id="2.10.1.1" evidence="11"/>
<dbReference type="InterPro" id="IPR001453">
    <property type="entry name" value="MoaB/Mog_dom"/>
</dbReference>
<comment type="catalytic activity">
    <reaction evidence="10">
        <text>adenylyl-molybdopterin + molybdate = Mo-molybdopterin + AMP + H(+)</text>
        <dbReference type="Rhea" id="RHEA:35047"/>
        <dbReference type="ChEBI" id="CHEBI:15378"/>
        <dbReference type="ChEBI" id="CHEBI:36264"/>
        <dbReference type="ChEBI" id="CHEBI:62727"/>
        <dbReference type="ChEBI" id="CHEBI:71302"/>
        <dbReference type="ChEBI" id="CHEBI:456215"/>
        <dbReference type="EC" id="2.10.1.1"/>
    </reaction>
</comment>
<evidence type="ECO:0000256" key="7">
    <source>
        <dbReference type="ARBA" id="ARBA00022723"/>
    </source>
</evidence>
<organism evidence="13 14">
    <name type="scientific">Deinobacterium chartae</name>
    <dbReference type="NCBI Taxonomy" id="521158"/>
    <lineage>
        <taxon>Bacteria</taxon>
        <taxon>Thermotogati</taxon>
        <taxon>Deinococcota</taxon>
        <taxon>Deinococci</taxon>
        <taxon>Deinococcales</taxon>
        <taxon>Deinococcaceae</taxon>
        <taxon>Deinobacterium</taxon>
    </lineage>
</organism>
<keyword evidence="14" id="KW-1185">Reference proteome</keyword>
<dbReference type="InterPro" id="IPR036688">
    <property type="entry name" value="MoeA_C_domain_IV_sf"/>
</dbReference>
<dbReference type="Pfam" id="PF00994">
    <property type="entry name" value="MoCF_biosynth"/>
    <property type="match status" value="1"/>
</dbReference>
<evidence type="ECO:0000259" key="12">
    <source>
        <dbReference type="SMART" id="SM00852"/>
    </source>
</evidence>
<dbReference type="InterPro" id="IPR005111">
    <property type="entry name" value="MoeA_C_domain_IV"/>
</dbReference>
<dbReference type="RefSeq" id="WP_246351257.1">
    <property type="nucleotide sequence ID" value="NZ_JACHHG010000005.1"/>
</dbReference>
<dbReference type="SUPFAM" id="SSF63867">
    <property type="entry name" value="MoeA C-terminal domain-like"/>
    <property type="match status" value="1"/>
</dbReference>
<keyword evidence="7 11" id="KW-0479">Metal-binding</keyword>
<evidence type="ECO:0000256" key="2">
    <source>
        <dbReference type="ARBA" id="ARBA00002901"/>
    </source>
</evidence>
<comment type="cofactor">
    <cofactor evidence="1 11">
        <name>Mg(2+)</name>
        <dbReference type="ChEBI" id="CHEBI:18420"/>
    </cofactor>
</comment>
<dbReference type="UniPathway" id="UPA00344"/>
<dbReference type="PANTHER" id="PTHR10192">
    <property type="entry name" value="MOLYBDOPTERIN BIOSYNTHESIS PROTEIN"/>
    <property type="match status" value="1"/>
</dbReference>
<evidence type="ECO:0000256" key="10">
    <source>
        <dbReference type="ARBA" id="ARBA00047317"/>
    </source>
</evidence>
<dbReference type="Pfam" id="PF03454">
    <property type="entry name" value="MoeA_C"/>
    <property type="match status" value="1"/>
</dbReference>
<dbReference type="Gene3D" id="2.40.340.10">
    <property type="entry name" value="MoeA, C-terminal, domain IV"/>
    <property type="match status" value="1"/>
</dbReference>
<dbReference type="EMBL" id="JACHHG010000005">
    <property type="protein sequence ID" value="MBB6098248.1"/>
    <property type="molecule type" value="Genomic_DNA"/>
</dbReference>
<name>A0A841I1Q9_9DEIO</name>
<evidence type="ECO:0000256" key="4">
    <source>
        <dbReference type="ARBA" id="ARBA00010763"/>
    </source>
</evidence>
<dbReference type="CDD" id="cd00887">
    <property type="entry name" value="MoeA"/>
    <property type="match status" value="1"/>
</dbReference>
<keyword evidence="8 11" id="KW-0460">Magnesium</keyword>
<evidence type="ECO:0000313" key="13">
    <source>
        <dbReference type="EMBL" id="MBB6098248.1"/>
    </source>
</evidence>
<dbReference type="PANTHER" id="PTHR10192:SF5">
    <property type="entry name" value="GEPHYRIN"/>
    <property type="match status" value="1"/>
</dbReference>
<comment type="pathway">
    <text evidence="3 11">Cofactor biosynthesis; molybdopterin biosynthesis.</text>
</comment>
<evidence type="ECO:0000256" key="9">
    <source>
        <dbReference type="ARBA" id="ARBA00023150"/>
    </source>
</evidence>
<evidence type="ECO:0000256" key="8">
    <source>
        <dbReference type="ARBA" id="ARBA00022842"/>
    </source>
</evidence>
<reference evidence="13 14" key="1">
    <citation type="submission" date="2020-08" db="EMBL/GenBank/DDBJ databases">
        <title>Genomic Encyclopedia of Type Strains, Phase IV (KMG-IV): sequencing the most valuable type-strain genomes for metagenomic binning, comparative biology and taxonomic classification.</title>
        <authorList>
            <person name="Goeker M."/>
        </authorList>
    </citation>
    <scope>NUCLEOTIDE SEQUENCE [LARGE SCALE GENOMIC DNA]</scope>
    <source>
        <strain evidence="13 14">DSM 21458</strain>
    </source>
</reference>
<dbReference type="SUPFAM" id="SSF63882">
    <property type="entry name" value="MoeA N-terminal region -like"/>
    <property type="match status" value="1"/>
</dbReference>
<evidence type="ECO:0000256" key="11">
    <source>
        <dbReference type="RuleBase" id="RU365090"/>
    </source>
</evidence>
<dbReference type="AlphaFoldDB" id="A0A841I1Q9"/>
<evidence type="ECO:0000313" key="14">
    <source>
        <dbReference type="Proteomes" id="UP000569951"/>
    </source>
</evidence>
<dbReference type="InterPro" id="IPR036425">
    <property type="entry name" value="MoaB/Mog-like_dom_sf"/>
</dbReference>
<comment type="function">
    <text evidence="2 11">Catalyzes the insertion of molybdate into adenylated molybdopterin with the concomitant release of AMP.</text>
</comment>
<dbReference type="SMART" id="SM00852">
    <property type="entry name" value="MoCF_biosynth"/>
    <property type="match status" value="1"/>
</dbReference>
<dbReference type="Gene3D" id="3.40.980.10">
    <property type="entry name" value="MoaB/Mog-like domain"/>
    <property type="match status" value="1"/>
</dbReference>
<dbReference type="Proteomes" id="UP000569951">
    <property type="component" value="Unassembled WGS sequence"/>
</dbReference>
<dbReference type="NCBIfam" id="TIGR00177">
    <property type="entry name" value="molyb_syn"/>
    <property type="match status" value="1"/>
</dbReference>
<gene>
    <name evidence="13" type="ORF">HNR42_001673</name>
</gene>
<accession>A0A841I1Q9</accession>
<comment type="caution">
    <text evidence="13">The sequence shown here is derived from an EMBL/GenBank/DDBJ whole genome shotgun (WGS) entry which is preliminary data.</text>
</comment>
<sequence length="403" mass="43136">MPDFPMNISIPEAVAALEAALPRPVEEHRPLAQARGRVLSQDLTALCDHPGLDDSALDGIAVRLEDTREADEARPVTLEVIGESRAGAAFGGKLEAGQAVRIYTGAPVPSGADGIVPVERLAFEANRVRVLAPGRAQDIRRQGSDFAVGDLGLPRGTLLRPPALALAAAMGYATLPVWRPWRVALLSTGDEVREPGEALEPGQVYDSNLYGLAALLEEMGVQAVRLPHALDTPEALTAALGPLGEVDLLLTSGGVSMGRYDLVRDLLIDQGQVDFWKVRIRPGGPAILGRWRDLPVFGLPGNPVSALVVFEVIVRPALLRAQGHTGEPHRFTQAVSRSHFRSVEGKTAFWRALLSREGESFAAYAYHNQLSSGLRGLATSNALVVVEPGLEVRPGDTVQAMWL</sequence>
<proteinExistence type="inferred from homology"/>
<dbReference type="Gene3D" id="3.90.105.10">
    <property type="entry name" value="Molybdopterin biosynthesis moea protein, domain 2"/>
    <property type="match status" value="1"/>
</dbReference>
<keyword evidence="6 11" id="KW-0808">Transferase</keyword>
<evidence type="ECO:0000256" key="6">
    <source>
        <dbReference type="ARBA" id="ARBA00022679"/>
    </source>
</evidence>
<keyword evidence="9 11" id="KW-0501">Molybdenum cofactor biosynthesis</keyword>
<dbReference type="Pfam" id="PF03453">
    <property type="entry name" value="MoeA_N"/>
    <property type="match status" value="1"/>
</dbReference>
<dbReference type="SUPFAM" id="SSF53218">
    <property type="entry name" value="Molybdenum cofactor biosynthesis proteins"/>
    <property type="match status" value="1"/>
</dbReference>
<protein>
    <recommendedName>
        <fullName evidence="11">Molybdopterin molybdenumtransferase</fullName>
        <ecNumber evidence="11">2.10.1.1</ecNumber>
    </recommendedName>
</protein>
<feature type="domain" description="MoaB/Mog" evidence="12">
    <location>
        <begin position="184"/>
        <end position="320"/>
    </location>
</feature>
<evidence type="ECO:0000256" key="5">
    <source>
        <dbReference type="ARBA" id="ARBA00022505"/>
    </source>
</evidence>